<dbReference type="Pfam" id="PF14516">
    <property type="entry name" value="AAA_35"/>
    <property type="match status" value="1"/>
</dbReference>
<organism evidence="3 4">
    <name type="scientific">Thiorhodococcus drewsii AZ1</name>
    <dbReference type="NCBI Taxonomy" id="765913"/>
    <lineage>
        <taxon>Bacteria</taxon>
        <taxon>Pseudomonadati</taxon>
        <taxon>Pseudomonadota</taxon>
        <taxon>Gammaproteobacteria</taxon>
        <taxon>Chromatiales</taxon>
        <taxon>Chromatiaceae</taxon>
        <taxon>Thiorhodococcus</taxon>
    </lineage>
</organism>
<evidence type="ECO:0000256" key="1">
    <source>
        <dbReference type="SAM" id="MobiDB-lite"/>
    </source>
</evidence>
<dbReference type="EMBL" id="AFWT01000070">
    <property type="protein sequence ID" value="EGV27678.1"/>
    <property type="molecule type" value="Genomic_DNA"/>
</dbReference>
<dbReference type="SMART" id="SM00255">
    <property type="entry name" value="TIR"/>
    <property type="match status" value="1"/>
</dbReference>
<accession>G2E898</accession>
<dbReference type="Gene3D" id="3.40.50.300">
    <property type="entry name" value="P-loop containing nucleotide triphosphate hydrolases"/>
    <property type="match status" value="1"/>
</dbReference>
<dbReference type="eggNOG" id="COG1672">
    <property type="taxonomic scope" value="Bacteria"/>
</dbReference>
<dbReference type="Gene3D" id="3.40.50.10140">
    <property type="entry name" value="Toll/interleukin-1 receptor homology (TIR) domain"/>
    <property type="match status" value="1"/>
</dbReference>
<comment type="caution">
    <text evidence="3">The sequence shown here is derived from an EMBL/GenBank/DDBJ whole genome shotgun (WGS) entry which is preliminary data.</text>
</comment>
<keyword evidence="4" id="KW-1185">Reference proteome</keyword>
<dbReference type="Proteomes" id="UP000004200">
    <property type="component" value="Unassembled WGS sequence"/>
</dbReference>
<dbReference type="SUPFAM" id="SSF52540">
    <property type="entry name" value="P-loop containing nucleoside triphosphate hydrolases"/>
    <property type="match status" value="1"/>
</dbReference>
<feature type="domain" description="TIR" evidence="2">
    <location>
        <begin position="175"/>
        <end position="316"/>
    </location>
</feature>
<evidence type="ECO:0000313" key="4">
    <source>
        <dbReference type="Proteomes" id="UP000004200"/>
    </source>
</evidence>
<dbReference type="InterPro" id="IPR027417">
    <property type="entry name" value="P-loop_NTPase"/>
</dbReference>
<dbReference type="OrthoDB" id="5522963at2"/>
<reference evidence="3 4" key="1">
    <citation type="submission" date="2011-06" db="EMBL/GenBank/DDBJ databases">
        <title>The draft genome of Thiorhodococcus drewsii AZ1.</title>
        <authorList>
            <consortium name="US DOE Joint Genome Institute (JGI-PGF)"/>
            <person name="Lucas S."/>
            <person name="Han J."/>
            <person name="Lapidus A."/>
            <person name="Cheng J.-F."/>
            <person name="Goodwin L."/>
            <person name="Pitluck S."/>
            <person name="Peters L."/>
            <person name="Land M.L."/>
            <person name="Hauser L."/>
            <person name="Vogl K."/>
            <person name="Liu Z."/>
            <person name="Imhoff J."/>
            <person name="Thiel V."/>
            <person name="Frigaard N.-U."/>
            <person name="Bryant D.A."/>
            <person name="Woyke T.J."/>
        </authorList>
    </citation>
    <scope>NUCLEOTIDE SEQUENCE [LARGE SCALE GENOMIC DNA]</scope>
    <source>
        <strain evidence="3 4">AZ1</strain>
    </source>
</reference>
<dbReference type="RefSeq" id="WP_007043224.1">
    <property type="nucleotide sequence ID" value="NZ_AFWT01000070.1"/>
</dbReference>
<feature type="region of interest" description="Disordered" evidence="1">
    <location>
        <begin position="138"/>
        <end position="176"/>
    </location>
</feature>
<dbReference type="SUPFAM" id="SSF52200">
    <property type="entry name" value="Toll/Interleukin receptor TIR domain"/>
    <property type="match status" value="1"/>
</dbReference>
<dbReference type="Pfam" id="PF13676">
    <property type="entry name" value="TIR_2"/>
    <property type="match status" value="1"/>
</dbReference>
<name>G2E898_9GAMM</name>
<proteinExistence type="predicted"/>
<gene>
    <name evidence="3" type="ORF">ThidrDRAFT_4512</name>
</gene>
<evidence type="ECO:0000259" key="2">
    <source>
        <dbReference type="SMART" id="SM00255"/>
    </source>
</evidence>
<protein>
    <submittedName>
        <fullName evidence="3">TIR protein</fullName>
    </submittedName>
</protein>
<dbReference type="GO" id="GO:0007165">
    <property type="term" value="P:signal transduction"/>
    <property type="evidence" value="ECO:0007669"/>
    <property type="project" value="InterPro"/>
</dbReference>
<sequence>MHDHDWMTECRDLQLYCERLRGRTPALAEEVEATVKLLDHDLGASLVRARRALEVIVIELCECQLERERGTEPLDKLLTGFKKIVPDSPLAAMVYLNKLGNLGAHPKPIRDKDVRQALAALARVLDWYLHDYGQDADPQGEGSLPGVQPSEPEDAAVRQGSSDRDDQGPPEPHGKRLAILYKRRVEPDGRLLQMLESSLTADGHWVFVDRHLRMGVEWAREIESEIRAADAVIVLLSRDSVTSEMLMYEVEIAAKAAHEHEGKPRLLPVRLDFEDPLPPELAPHLERLQYVLWRGTDDDGVLLDGVGKALIDSPVRPVPMHPLERDTGAVPLDSNFYVVRRADGELETAIARCDSIVLVKGARQMGKTSLLARAIQGARQRGTRVLLTDLQKLAADQFASLDVFLRAIAEIMADQLDLDVFPEDVWRPGRSPNTNFERYLRREVLEPCPEPLLWALDEVDRLFSCPFGGDVLALFRTWHNECALDPGKPWRRMTLAIAYATEAHLFITDPNQSPFNVGTKLELADFSREQVANLNRRYGSPLREPAEFLQLYSLLNGQPYLTRRALNLLVSDGLRLPDLEAVSDCDDGPFADHLRRLLLMLGREPTLMEAVQQVLAGGACPDYERFYRLRSAGILAGDSKDTARPRCGLYERYLRRQLA</sequence>
<dbReference type="AlphaFoldDB" id="G2E898"/>
<dbReference type="InterPro" id="IPR035897">
    <property type="entry name" value="Toll_tir_struct_dom_sf"/>
</dbReference>
<dbReference type="STRING" id="765913.ThidrDRAFT_4512"/>
<evidence type="ECO:0000313" key="3">
    <source>
        <dbReference type="EMBL" id="EGV27678.1"/>
    </source>
</evidence>
<dbReference type="InterPro" id="IPR000157">
    <property type="entry name" value="TIR_dom"/>
</dbReference>